<dbReference type="RefSeq" id="WP_377265768.1">
    <property type="nucleotide sequence ID" value="NZ_JBHMAA010000043.1"/>
</dbReference>
<dbReference type="InterPro" id="IPR029058">
    <property type="entry name" value="AB_hydrolase_fold"/>
</dbReference>
<keyword evidence="4" id="KW-1185">Reference proteome</keyword>
<keyword evidence="1 3" id="KW-0378">Hydrolase</keyword>
<organism evidence="3 4">
    <name type="scientific">Rhizobium puerariae</name>
    <dbReference type="NCBI Taxonomy" id="1585791"/>
    <lineage>
        <taxon>Bacteria</taxon>
        <taxon>Pseudomonadati</taxon>
        <taxon>Pseudomonadota</taxon>
        <taxon>Alphaproteobacteria</taxon>
        <taxon>Hyphomicrobiales</taxon>
        <taxon>Rhizobiaceae</taxon>
        <taxon>Rhizobium/Agrobacterium group</taxon>
        <taxon>Rhizobium</taxon>
    </lineage>
</organism>
<gene>
    <name evidence="3" type="ORF">ACFFP0_29355</name>
</gene>
<protein>
    <submittedName>
        <fullName evidence="3">Alpha/beta fold hydrolase</fullName>
    </submittedName>
</protein>
<dbReference type="InterPro" id="IPR050300">
    <property type="entry name" value="GDXG_lipolytic_enzyme"/>
</dbReference>
<proteinExistence type="predicted"/>
<evidence type="ECO:0000313" key="3">
    <source>
        <dbReference type="EMBL" id="MFB9952969.1"/>
    </source>
</evidence>
<dbReference type="Pfam" id="PF20434">
    <property type="entry name" value="BD-FAE"/>
    <property type="match status" value="1"/>
</dbReference>
<evidence type="ECO:0000313" key="4">
    <source>
        <dbReference type="Proteomes" id="UP001589692"/>
    </source>
</evidence>
<dbReference type="Gene3D" id="3.40.50.1820">
    <property type="entry name" value="alpha/beta hydrolase"/>
    <property type="match status" value="1"/>
</dbReference>
<dbReference type="InterPro" id="IPR049492">
    <property type="entry name" value="BD-FAE-like_dom"/>
</dbReference>
<sequence length="304" mass="33008">MNVSAKSTTISAGDENIIVRTNITYATHDGVELRGDLYLPGEGGNLPGEGGSPFPVVIAAPGGGWRVCDPRAAKNWGPYFARHGIALFGFQYRVADGIKMFPEAVCDVISAIQFVRGAASELDIDPGRIALLGSSAGAHVASLAALAGDTPLFKSSKPCNGYEAIDFSVRALAGIYGVYDLFALWQHEIANITDVNERRSECLIGAPPYADQQRYFEASPISYVRYAANKLPVFLCYGTADDIVNPEQQSEKFLRLLKQAGFRVHGHPIIGAGHFWFSEEPVDEPGSYSSFLAPRLLRFVKQYL</sequence>
<feature type="domain" description="BD-FAE-like" evidence="2">
    <location>
        <begin position="46"/>
        <end position="253"/>
    </location>
</feature>
<evidence type="ECO:0000259" key="2">
    <source>
        <dbReference type="Pfam" id="PF20434"/>
    </source>
</evidence>
<reference evidence="3 4" key="1">
    <citation type="submission" date="2024-09" db="EMBL/GenBank/DDBJ databases">
        <authorList>
            <person name="Sun Q."/>
            <person name="Mori K."/>
        </authorList>
    </citation>
    <scope>NUCLEOTIDE SEQUENCE [LARGE SCALE GENOMIC DNA]</scope>
    <source>
        <strain evidence="3 4">TBRC 4938</strain>
    </source>
</reference>
<dbReference type="PANTHER" id="PTHR48081:SF33">
    <property type="entry name" value="KYNURENINE FORMAMIDASE"/>
    <property type="match status" value="1"/>
</dbReference>
<evidence type="ECO:0000256" key="1">
    <source>
        <dbReference type="ARBA" id="ARBA00022801"/>
    </source>
</evidence>
<dbReference type="EMBL" id="JBHMAA010000043">
    <property type="protein sequence ID" value="MFB9952969.1"/>
    <property type="molecule type" value="Genomic_DNA"/>
</dbReference>
<dbReference type="PANTHER" id="PTHR48081">
    <property type="entry name" value="AB HYDROLASE SUPERFAMILY PROTEIN C4A8.06C"/>
    <property type="match status" value="1"/>
</dbReference>
<accession>A0ABV6AQS5</accession>
<dbReference type="SUPFAM" id="SSF53474">
    <property type="entry name" value="alpha/beta-Hydrolases"/>
    <property type="match status" value="1"/>
</dbReference>
<dbReference type="GO" id="GO:0016787">
    <property type="term" value="F:hydrolase activity"/>
    <property type="evidence" value="ECO:0007669"/>
    <property type="project" value="UniProtKB-KW"/>
</dbReference>
<comment type="caution">
    <text evidence="3">The sequence shown here is derived from an EMBL/GenBank/DDBJ whole genome shotgun (WGS) entry which is preliminary data.</text>
</comment>
<dbReference type="Proteomes" id="UP001589692">
    <property type="component" value="Unassembled WGS sequence"/>
</dbReference>
<name>A0ABV6AQS5_9HYPH</name>